<evidence type="ECO:0000313" key="11">
    <source>
        <dbReference type="EMBL" id="MBD3323245.1"/>
    </source>
</evidence>
<evidence type="ECO:0000256" key="5">
    <source>
        <dbReference type="ARBA" id="ARBA00022737"/>
    </source>
</evidence>
<sequence length="497" mass="54435">MMQEFLQLHNISKSFGGVQALRGVDFSIFPGEIHCLVGENGSGKSTLIKIISGVHQPDSGAIIIEGTKVDHIGSINTIARGIQVIYQDLSLFPNLSVAENIAISEIGEEGRSLIDWREVKRIAQAAMQRIGVEFDLDELVGELPVGRQQLVAICRALTKEVKLLILDEPTASLTQKDIDSLLSVVRDLQAHGIAVLFVSHKLSEVFEVAQRITVLRDGQHVATLPREELTNDKLISLMTGRTIQETRFEYSGETRRKLLEVRGLSKQRNFKDISFELYAGEIIGITGLIGSGRTELALALFGISPADSGEIRVEDAPVQIRSVQDAVNAGIAYVPENRLIEGLILKHSVADNTIAAILKTFRGRLHLLDPQARRDKAEEWIHLLNIQVADPELAVQTLSGGNQQRVVIAKWLAATPKILILDGPTVGIDVMAKSDIHGLIRQLASEGLGVLLISDEVSEVVNNSNRILLMRSGKIHAHLDSTRTTAEEVQHLVEASK</sequence>
<comment type="caution">
    <text evidence="11">The sequence shown here is derived from an EMBL/GenBank/DDBJ whole genome shotgun (WGS) entry which is preliminary data.</text>
</comment>
<protein>
    <submittedName>
        <fullName evidence="11">ATP-binding cassette domain-containing protein</fullName>
    </submittedName>
</protein>
<dbReference type="InterPro" id="IPR003439">
    <property type="entry name" value="ABC_transporter-like_ATP-bd"/>
</dbReference>
<organism evidence="11 12">
    <name type="scientific">candidate division KSB3 bacterium</name>
    <dbReference type="NCBI Taxonomy" id="2044937"/>
    <lineage>
        <taxon>Bacteria</taxon>
        <taxon>candidate division KSB3</taxon>
    </lineage>
</organism>
<keyword evidence="4" id="KW-0762">Sugar transport</keyword>
<dbReference type="Gene3D" id="3.40.50.300">
    <property type="entry name" value="P-loop containing nucleotide triphosphate hydrolases"/>
    <property type="match status" value="2"/>
</dbReference>
<dbReference type="Proteomes" id="UP000649604">
    <property type="component" value="Unassembled WGS sequence"/>
</dbReference>
<dbReference type="InterPro" id="IPR027417">
    <property type="entry name" value="P-loop_NTPase"/>
</dbReference>
<dbReference type="CDD" id="cd03215">
    <property type="entry name" value="ABC_Carb_Monos_II"/>
    <property type="match status" value="1"/>
</dbReference>
<evidence type="ECO:0000256" key="9">
    <source>
        <dbReference type="ARBA" id="ARBA00023136"/>
    </source>
</evidence>
<evidence type="ECO:0000256" key="3">
    <source>
        <dbReference type="ARBA" id="ARBA00022475"/>
    </source>
</evidence>
<dbReference type="FunFam" id="3.40.50.300:FF:000127">
    <property type="entry name" value="Ribose import ATP-binding protein RbsA"/>
    <property type="match status" value="1"/>
</dbReference>
<evidence type="ECO:0000256" key="1">
    <source>
        <dbReference type="ARBA" id="ARBA00004202"/>
    </source>
</evidence>
<keyword evidence="3" id="KW-1003">Cell membrane</keyword>
<gene>
    <name evidence="11" type="ORF">GF339_01600</name>
</gene>
<keyword evidence="6" id="KW-0547">Nucleotide-binding</keyword>
<proteinExistence type="predicted"/>
<dbReference type="Pfam" id="PF00005">
    <property type="entry name" value="ABC_tran"/>
    <property type="match status" value="2"/>
</dbReference>
<comment type="subcellular location">
    <subcellularLocation>
        <location evidence="1">Cell membrane</location>
        <topology evidence="1">Peripheral membrane protein</topology>
    </subcellularLocation>
</comment>
<evidence type="ECO:0000259" key="10">
    <source>
        <dbReference type="PROSITE" id="PS50893"/>
    </source>
</evidence>
<keyword evidence="8" id="KW-1278">Translocase</keyword>
<keyword evidence="7 11" id="KW-0067">ATP-binding</keyword>
<dbReference type="PANTHER" id="PTHR43790:SF1">
    <property type="entry name" value="XYLOSE IMPORT ATP-BINDING PROTEIN XYLG"/>
    <property type="match status" value="1"/>
</dbReference>
<keyword evidence="5" id="KW-0677">Repeat</keyword>
<dbReference type="GO" id="GO:0005524">
    <property type="term" value="F:ATP binding"/>
    <property type="evidence" value="ECO:0007669"/>
    <property type="project" value="UniProtKB-KW"/>
</dbReference>
<dbReference type="PROSITE" id="PS00211">
    <property type="entry name" value="ABC_TRANSPORTER_1"/>
    <property type="match status" value="1"/>
</dbReference>
<evidence type="ECO:0000256" key="7">
    <source>
        <dbReference type="ARBA" id="ARBA00022840"/>
    </source>
</evidence>
<dbReference type="InterPro" id="IPR003593">
    <property type="entry name" value="AAA+_ATPase"/>
</dbReference>
<accession>A0A9D5JSD2</accession>
<feature type="domain" description="ABC transporter" evidence="10">
    <location>
        <begin position="254"/>
        <end position="497"/>
    </location>
</feature>
<dbReference type="EMBL" id="WJJP01000044">
    <property type="protein sequence ID" value="MBD3323245.1"/>
    <property type="molecule type" value="Genomic_DNA"/>
</dbReference>
<dbReference type="GO" id="GO:0005886">
    <property type="term" value="C:plasma membrane"/>
    <property type="evidence" value="ECO:0007669"/>
    <property type="project" value="UniProtKB-SubCell"/>
</dbReference>
<evidence type="ECO:0000256" key="4">
    <source>
        <dbReference type="ARBA" id="ARBA00022597"/>
    </source>
</evidence>
<dbReference type="InterPro" id="IPR017871">
    <property type="entry name" value="ABC_transporter-like_CS"/>
</dbReference>
<dbReference type="SUPFAM" id="SSF52540">
    <property type="entry name" value="P-loop containing nucleoside triphosphate hydrolases"/>
    <property type="match status" value="2"/>
</dbReference>
<dbReference type="PROSITE" id="PS50893">
    <property type="entry name" value="ABC_TRANSPORTER_2"/>
    <property type="match status" value="2"/>
</dbReference>
<keyword evidence="2" id="KW-0813">Transport</keyword>
<keyword evidence="9" id="KW-0472">Membrane</keyword>
<reference evidence="11" key="1">
    <citation type="submission" date="2019-11" db="EMBL/GenBank/DDBJ databases">
        <title>Microbial mats filling the niche in hypersaline microbial mats.</title>
        <authorList>
            <person name="Wong H.L."/>
            <person name="Macleod F.I."/>
            <person name="White R.A. III"/>
            <person name="Burns B.P."/>
        </authorList>
    </citation>
    <scope>NUCLEOTIDE SEQUENCE</scope>
    <source>
        <strain evidence="11">Rbin_158</strain>
    </source>
</reference>
<dbReference type="AlphaFoldDB" id="A0A9D5JSD2"/>
<evidence type="ECO:0000256" key="6">
    <source>
        <dbReference type="ARBA" id="ARBA00022741"/>
    </source>
</evidence>
<dbReference type="SMART" id="SM00382">
    <property type="entry name" value="AAA"/>
    <property type="match status" value="2"/>
</dbReference>
<evidence type="ECO:0000256" key="2">
    <source>
        <dbReference type="ARBA" id="ARBA00022448"/>
    </source>
</evidence>
<dbReference type="InterPro" id="IPR050107">
    <property type="entry name" value="ABC_carbohydrate_import_ATPase"/>
</dbReference>
<evidence type="ECO:0000313" key="12">
    <source>
        <dbReference type="Proteomes" id="UP000649604"/>
    </source>
</evidence>
<dbReference type="PANTHER" id="PTHR43790">
    <property type="entry name" value="CARBOHYDRATE TRANSPORT ATP-BINDING PROTEIN MG119-RELATED"/>
    <property type="match status" value="1"/>
</dbReference>
<name>A0A9D5JSD2_9BACT</name>
<dbReference type="GO" id="GO:0016887">
    <property type="term" value="F:ATP hydrolysis activity"/>
    <property type="evidence" value="ECO:0007669"/>
    <property type="project" value="InterPro"/>
</dbReference>
<dbReference type="CDD" id="cd03216">
    <property type="entry name" value="ABC_Carb_Monos_I"/>
    <property type="match status" value="1"/>
</dbReference>
<feature type="domain" description="ABC transporter" evidence="10">
    <location>
        <begin position="6"/>
        <end position="242"/>
    </location>
</feature>
<evidence type="ECO:0000256" key="8">
    <source>
        <dbReference type="ARBA" id="ARBA00022967"/>
    </source>
</evidence>